<organism evidence="3 4">
    <name type="scientific">Paramarasmius palmivorus</name>
    <dbReference type="NCBI Taxonomy" id="297713"/>
    <lineage>
        <taxon>Eukaryota</taxon>
        <taxon>Fungi</taxon>
        <taxon>Dikarya</taxon>
        <taxon>Basidiomycota</taxon>
        <taxon>Agaricomycotina</taxon>
        <taxon>Agaricomycetes</taxon>
        <taxon>Agaricomycetidae</taxon>
        <taxon>Agaricales</taxon>
        <taxon>Marasmiineae</taxon>
        <taxon>Marasmiaceae</taxon>
        <taxon>Paramarasmius</taxon>
    </lineage>
</organism>
<keyword evidence="2" id="KW-0732">Signal</keyword>
<name>A0AAW0C8X2_9AGAR</name>
<accession>A0AAW0C8X2</accession>
<keyword evidence="1" id="KW-1133">Transmembrane helix</keyword>
<sequence>MVAPAGLWFLVGIFTSSLYRSVLSQSIPSTWRKPSVAAARAECIQQAQAAIDRSISALPAPASSQFRDWLGLAQTCIQMADFDALTGQNKYRQALTGYIAAAERAQPGFLYEYTRGGIAFGYAAARAYETYKDKTFLDFAIEAWNWGKAWTVSDEDTNAGAIAGKNFTLQKTCDGASLAGGTFGLNVTNDPGIDSWSTGNFLVLSSSLYKMTSNETYLSAANATAKFLRKPMYLGQGSIASTLSGNETENCKMDRTAFGYNSGIVMQGLSLLNFATPSTNDDALIRDLVVGESSNLDWHSADGVLSTTDASGIYIPRGLIQIYNSSTDTVLRDYISAYLSTQYNAVVDNAAGSGNVYGPSWTGPPASGFDAKGQSKAISALLAGIVVSNESGLTTASNVIPFPTSPASSSAPPDSSTPKTSVASIVGSVLGGLAFVAGVTVFVVVFLRYREQRRQNTLASDTFLELTTNQPSCHAYKYHDRFGD</sequence>
<dbReference type="Pfam" id="PF03663">
    <property type="entry name" value="Glyco_hydro_76"/>
    <property type="match status" value="1"/>
</dbReference>
<dbReference type="InterPro" id="IPR008928">
    <property type="entry name" value="6-hairpin_glycosidase_sf"/>
</dbReference>
<feature type="signal peptide" evidence="2">
    <location>
        <begin position="1"/>
        <end position="24"/>
    </location>
</feature>
<evidence type="ECO:0000256" key="2">
    <source>
        <dbReference type="SAM" id="SignalP"/>
    </source>
</evidence>
<feature type="chain" id="PRO_5043900532" description="Glycoside hydrolase family 76 protein" evidence="2">
    <location>
        <begin position="25"/>
        <end position="484"/>
    </location>
</feature>
<dbReference type="GO" id="GO:0005975">
    <property type="term" value="P:carbohydrate metabolic process"/>
    <property type="evidence" value="ECO:0007669"/>
    <property type="project" value="InterPro"/>
</dbReference>
<reference evidence="3 4" key="1">
    <citation type="submission" date="2024-01" db="EMBL/GenBank/DDBJ databases">
        <title>A draft genome for a cacao thread blight-causing isolate of Paramarasmius palmivorus.</title>
        <authorList>
            <person name="Baruah I.K."/>
            <person name="Bukari Y."/>
            <person name="Amoako-Attah I."/>
            <person name="Meinhardt L.W."/>
            <person name="Bailey B.A."/>
            <person name="Cohen S.P."/>
        </authorList>
    </citation>
    <scope>NUCLEOTIDE SEQUENCE [LARGE SCALE GENOMIC DNA]</scope>
    <source>
        <strain evidence="3 4">GH-12</strain>
    </source>
</reference>
<keyword evidence="1" id="KW-0812">Transmembrane</keyword>
<evidence type="ECO:0000313" key="3">
    <source>
        <dbReference type="EMBL" id="KAK7034772.1"/>
    </source>
</evidence>
<gene>
    <name evidence="3" type="ORF">VNI00_012179</name>
</gene>
<keyword evidence="1" id="KW-0472">Membrane</keyword>
<evidence type="ECO:0008006" key="5">
    <source>
        <dbReference type="Google" id="ProtNLM"/>
    </source>
</evidence>
<dbReference type="PANTHER" id="PTHR47791:SF3">
    <property type="entry name" value="MEIOTICALLY UP-REGULATED GENE 191 PROTEIN"/>
    <property type="match status" value="1"/>
</dbReference>
<dbReference type="InterPro" id="IPR005198">
    <property type="entry name" value="Glyco_hydro_76"/>
</dbReference>
<dbReference type="Gene3D" id="1.50.10.20">
    <property type="match status" value="1"/>
</dbReference>
<feature type="transmembrane region" description="Helical" evidence="1">
    <location>
        <begin position="422"/>
        <end position="447"/>
    </location>
</feature>
<comment type="caution">
    <text evidence="3">The sequence shown here is derived from an EMBL/GenBank/DDBJ whole genome shotgun (WGS) entry which is preliminary data.</text>
</comment>
<dbReference type="InterPro" id="IPR053169">
    <property type="entry name" value="MUG_Protein"/>
</dbReference>
<protein>
    <recommendedName>
        <fullName evidence="5">Glycoside hydrolase family 76 protein</fullName>
    </recommendedName>
</protein>
<evidence type="ECO:0000313" key="4">
    <source>
        <dbReference type="Proteomes" id="UP001383192"/>
    </source>
</evidence>
<dbReference type="EMBL" id="JAYKXP010000055">
    <property type="protein sequence ID" value="KAK7034772.1"/>
    <property type="molecule type" value="Genomic_DNA"/>
</dbReference>
<dbReference type="PANTHER" id="PTHR47791">
    <property type="entry name" value="MEIOTICALLY UP-REGULATED GENE 191 PROTEIN"/>
    <property type="match status" value="1"/>
</dbReference>
<dbReference type="SUPFAM" id="SSF48208">
    <property type="entry name" value="Six-hairpin glycosidases"/>
    <property type="match status" value="1"/>
</dbReference>
<evidence type="ECO:0000256" key="1">
    <source>
        <dbReference type="SAM" id="Phobius"/>
    </source>
</evidence>
<proteinExistence type="predicted"/>
<dbReference type="Proteomes" id="UP001383192">
    <property type="component" value="Unassembled WGS sequence"/>
</dbReference>
<keyword evidence="4" id="KW-1185">Reference proteome</keyword>
<dbReference type="AlphaFoldDB" id="A0AAW0C8X2"/>